<evidence type="ECO:0000313" key="9">
    <source>
        <dbReference type="EMBL" id="GAC70444.1"/>
    </source>
</evidence>
<dbReference type="EMBL" id="BANX01000035">
    <property type="protein sequence ID" value="GAC70444.1"/>
    <property type="molecule type" value="Genomic_DNA"/>
</dbReference>
<feature type="transmembrane region" description="Helical" evidence="7">
    <location>
        <begin position="114"/>
        <end position="138"/>
    </location>
</feature>
<feature type="domain" description="ABC transmembrane type-1" evidence="8">
    <location>
        <begin position="110"/>
        <end position="320"/>
    </location>
</feature>
<keyword evidence="4 7" id="KW-0812">Transmembrane</keyword>
<feature type="transmembrane region" description="Helical" evidence="7">
    <location>
        <begin position="150"/>
        <end position="177"/>
    </location>
</feature>
<reference evidence="9 10" key="1">
    <citation type="submission" date="2013-01" db="EMBL/GenBank/DDBJ databases">
        <title>Whole genome shotgun sequence of Gordonia soli NBRC 108243.</title>
        <authorList>
            <person name="Isaki-Nakamura S."/>
            <person name="Hosoyama A."/>
            <person name="Tsuchikane K."/>
            <person name="Ando Y."/>
            <person name="Baba S."/>
            <person name="Ohji S."/>
            <person name="Hamada M."/>
            <person name="Tamura T."/>
            <person name="Yamazoe A."/>
            <person name="Yamazaki S."/>
            <person name="Fujita N."/>
        </authorList>
    </citation>
    <scope>NUCLEOTIDE SEQUENCE [LARGE SCALE GENOMIC DNA]</scope>
    <source>
        <strain evidence="9 10">NBRC 108243</strain>
    </source>
</reference>
<feature type="transmembrane region" description="Helical" evidence="7">
    <location>
        <begin position="197"/>
        <end position="217"/>
    </location>
</feature>
<keyword evidence="3" id="KW-1003">Cell membrane</keyword>
<dbReference type="GO" id="GO:0055085">
    <property type="term" value="P:transmembrane transport"/>
    <property type="evidence" value="ECO:0007669"/>
    <property type="project" value="InterPro"/>
</dbReference>
<accession>M0QPZ0</accession>
<dbReference type="Proteomes" id="UP000011666">
    <property type="component" value="Unassembled WGS sequence"/>
</dbReference>
<dbReference type="Pfam" id="PF00528">
    <property type="entry name" value="BPD_transp_1"/>
    <property type="match status" value="1"/>
</dbReference>
<keyword evidence="2 7" id="KW-0813">Transport</keyword>
<organism evidence="9 10">
    <name type="scientific">Gordonia soli NBRC 108243</name>
    <dbReference type="NCBI Taxonomy" id="1223545"/>
    <lineage>
        <taxon>Bacteria</taxon>
        <taxon>Bacillati</taxon>
        <taxon>Actinomycetota</taxon>
        <taxon>Actinomycetes</taxon>
        <taxon>Mycobacteriales</taxon>
        <taxon>Gordoniaceae</taxon>
        <taxon>Gordonia</taxon>
    </lineage>
</organism>
<dbReference type="PANTHER" id="PTHR43163:SF6">
    <property type="entry name" value="DIPEPTIDE TRANSPORT SYSTEM PERMEASE PROTEIN DPPB-RELATED"/>
    <property type="match status" value="1"/>
</dbReference>
<evidence type="ECO:0000256" key="2">
    <source>
        <dbReference type="ARBA" id="ARBA00022448"/>
    </source>
</evidence>
<dbReference type="GO" id="GO:0005886">
    <property type="term" value="C:plasma membrane"/>
    <property type="evidence" value="ECO:0007669"/>
    <property type="project" value="UniProtKB-SubCell"/>
</dbReference>
<name>M0QPZ0_9ACTN</name>
<dbReference type="RefSeq" id="WP_007624490.1">
    <property type="nucleotide sequence ID" value="NZ_BANX01000035.1"/>
</dbReference>
<keyword evidence="6 7" id="KW-0472">Membrane</keyword>
<keyword evidence="10" id="KW-1185">Reference proteome</keyword>
<dbReference type="Pfam" id="PF19300">
    <property type="entry name" value="BPD_transp_1_N"/>
    <property type="match status" value="1"/>
</dbReference>
<dbReference type="InterPro" id="IPR000515">
    <property type="entry name" value="MetI-like"/>
</dbReference>
<dbReference type="PANTHER" id="PTHR43163">
    <property type="entry name" value="DIPEPTIDE TRANSPORT SYSTEM PERMEASE PROTEIN DPPB-RELATED"/>
    <property type="match status" value="1"/>
</dbReference>
<evidence type="ECO:0000256" key="1">
    <source>
        <dbReference type="ARBA" id="ARBA00004651"/>
    </source>
</evidence>
<comment type="similarity">
    <text evidence="7">Belongs to the binding-protein-dependent transport system permease family.</text>
</comment>
<feature type="transmembrane region" description="Helical" evidence="7">
    <location>
        <begin position="20"/>
        <end position="42"/>
    </location>
</feature>
<sequence>MSSAAEGEFRSPGHPLLLRLLRVVGIAVLTLFLASIVVFAVLRFVPGDPATVLAGADADDDTIAAIRAQLGLDRPVPAQYLHWIGALVTGDLGRAYVVGGDIAGLVGHALANTLVLAVGALVVALVITAVLSLAVVLFPRPWLVALVNGFQALSIAVPTFVTGVVLVSVFAVAVRLLPAGGTPPRGYLDDLSITAQYLILPSICLGLPVASALTRFLTEALRTELAEPYVTTARAAGVPERRIVLNGALRNALPPTVTVLGLQIGGLLGSAVLVEAIFAWPGLGQLLVQAINARDYPLVQVLLLLSVAVFIVTATLTELAQTLLDPAARAGVS</sequence>
<evidence type="ECO:0000256" key="4">
    <source>
        <dbReference type="ARBA" id="ARBA00022692"/>
    </source>
</evidence>
<feature type="transmembrane region" description="Helical" evidence="7">
    <location>
        <begin position="257"/>
        <end position="278"/>
    </location>
</feature>
<proteinExistence type="inferred from homology"/>
<dbReference type="eggNOG" id="COG0601">
    <property type="taxonomic scope" value="Bacteria"/>
</dbReference>
<dbReference type="Gene3D" id="1.10.3720.10">
    <property type="entry name" value="MetI-like"/>
    <property type="match status" value="1"/>
</dbReference>
<keyword evidence="5 7" id="KW-1133">Transmembrane helix</keyword>
<dbReference type="InterPro" id="IPR035906">
    <property type="entry name" value="MetI-like_sf"/>
</dbReference>
<dbReference type="OrthoDB" id="4695618at2"/>
<evidence type="ECO:0000259" key="8">
    <source>
        <dbReference type="PROSITE" id="PS50928"/>
    </source>
</evidence>
<feature type="transmembrane region" description="Helical" evidence="7">
    <location>
        <begin position="298"/>
        <end position="319"/>
    </location>
</feature>
<protein>
    <submittedName>
        <fullName evidence="9">Putative peptide ABC transporter permease protein</fullName>
    </submittedName>
</protein>
<dbReference type="AlphaFoldDB" id="M0QPZ0"/>
<evidence type="ECO:0000256" key="3">
    <source>
        <dbReference type="ARBA" id="ARBA00022475"/>
    </source>
</evidence>
<gene>
    <name evidence="9" type="ORF">GS4_35_00200</name>
</gene>
<dbReference type="STRING" id="1223545.GS4_35_00200"/>
<evidence type="ECO:0000256" key="6">
    <source>
        <dbReference type="ARBA" id="ARBA00023136"/>
    </source>
</evidence>
<dbReference type="InterPro" id="IPR045621">
    <property type="entry name" value="BPD_transp_1_N"/>
</dbReference>
<dbReference type="PROSITE" id="PS50928">
    <property type="entry name" value="ABC_TM1"/>
    <property type="match status" value="1"/>
</dbReference>
<evidence type="ECO:0000256" key="5">
    <source>
        <dbReference type="ARBA" id="ARBA00022989"/>
    </source>
</evidence>
<comment type="caution">
    <text evidence="9">The sequence shown here is derived from an EMBL/GenBank/DDBJ whole genome shotgun (WGS) entry which is preliminary data.</text>
</comment>
<evidence type="ECO:0000313" key="10">
    <source>
        <dbReference type="Proteomes" id="UP000011666"/>
    </source>
</evidence>
<comment type="subcellular location">
    <subcellularLocation>
        <location evidence="1 7">Cell membrane</location>
        <topology evidence="1 7">Multi-pass membrane protein</topology>
    </subcellularLocation>
</comment>
<evidence type="ECO:0000256" key="7">
    <source>
        <dbReference type="RuleBase" id="RU363032"/>
    </source>
</evidence>
<dbReference type="SUPFAM" id="SSF161098">
    <property type="entry name" value="MetI-like"/>
    <property type="match status" value="1"/>
</dbReference>
<dbReference type="CDD" id="cd06261">
    <property type="entry name" value="TM_PBP2"/>
    <property type="match status" value="1"/>
</dbReference>